<dbReference type="EMBL" id="UZAI01003439">
    <property type="protein sequence ID" value="VDO79797.1"/>
    <property type="molecule type" value="Genomic_DNA"/>
</dbReference>
<protein>
    <submittedName>
        <fullName evidence="1">Uncharacterized protein</fullName>
    </submittedName>
</protein>
<evidence type="ECO:0000313" key="2">
    <source>
        <dbReference type="Proteomes" id="UP000277204"/>
    </source>
</evidence>
<dbReference type="AlphaFoldDB" id="A0A183LWE9"/>
<accession>A0A183LWE9</accession>
<name>A0A183LWE9_9TREM</name>
<keyword evidence="2" id="KW-1185">Reference proteome</keyword>
<proteinExistence type="predicted"/>
<organism evidence="1 2">
    <name type="scientific">Schistosoma margrebowiei</name>
    <dbReference type="NCBI Taxonomy" id="48269"/>
    <lineage>
        <taxon>Eukaryota</taxon>
        <taxon>Metazoa</taxon>
        <taxon>Spiralia</taxon>
        <taxon>Lophotrochozoa</taxon>
        <taxon>Platyhelminthes</taxon>
        <taxon>Trematoda</taxon>
        <taxon>Digenea</taxon>
        <taxon>Strigeidida</taxon>
        <taxon>Schistosomatoidea</taxon>
        <taxon>Schistosomatidae</taxon>
        <taxon>Schistosoma</taxon>
    </lineage>
</organism>
<dbReference type="Proteomes" id="UP000277204">
    <property type="component" value="Unassembled WGS sequence"/>
</dbReference>
<reference evidence="1 2" key="1">
    <citation type="submission" date="2018-11" db="EMBL/GenBank/DDBJ databases">
        <authorList>
            <consortium name="Pathogen Informatics"/>
        </authorList>
    </citation>
    <scope>NUCLEOTIDE SEQUENCE [LARGE SCALE GENOMIC DNA]</scope>
    <source>
        <strain evidence="1 2">Zambia</strain>
    </source>
</reference>
<evidence type="ECO:0000313" key="1">
    <source>
        <dbReference type="EMBL" id="VDO79797.1"/>
    </source>
</evidence>
<sequence length="120" mass="13635">MMVEGSQQQTLDLDFVLLGTCQLGVPIKKTSVAAVSALVGFHIHKEKNKILKYITENTNSITLHNETLEEIERFTYLGRIIDEQGGFDVDDLFKDEEAIVENDWEWVEEALTSTYQEVLG</sequence>
<gene>
    <name evidence="1" type="ORF">SMRZ_LOCUS8124</name>
</gene>